<feature type="active site" description="Proton donor" evidence="4">
    <location>
        <position position="66"/>
    </location>
</feature>
<organism evidence="8 9">
    <name type="scientific">Lachancea dasiensis</name>
    <dbReference type="NCBI Taxonomy" id="1072105"/>
    <lineage>
        <taxon>Eukaryota</taxon>
        <taxon>Fungi</taxon>
        <taxon>Dikarya</taxon>
        <taxon>Ascomycota</taxon>
        <taxon>Saccharomycotina</taxon>
        <taxon>Saccharomycetes</taxon>
        <taxon>Saccharomycetales</taxon>
        <taxon>Saccharomycetaceae</taxon>
        <taxon>Lachancea</taxon>
    </lineage>
</organism>
<dbReference type="Gene3D" id="3.20.20.100">
    <property type="entry name" value="NADP-dependent oxidoreductase domain"/>
    <property type="match status" value="1"/>
</dbReference>
<feature type="binding site" evidence="5">
    <location>
        <position position="127"/>
    </location>
    <ligand>
        <name>substrate</name>
    </ligand>
</feature>
<keyword evidence="2" id="KW-0521">NADP</keyword>
<dbReference type="STRING" id="1266660.A0A1G4JWS8"/>
<keyword evidence="9" id="KW-1185">Reference proteome</keyword>
<evidence type="ECO:0000256" key="6">
    <source>
        <dbReference type="PIRSR" id="PIRSR000097-3"/>
    </source>
</evidence>
<dbReference type="InterPro" id="IPR023210">
    <property type="entry name" value="NADP_OxRdtase_dom"/>
</dbReference>
<dbReference type="SUPFAM" id="SSF51430">
    <property type="entry name" value="NAD(P)-linked oxidoreductase"/>
    <property type="match status" value="1"/>
</dbReference>
<dbReference type="Pfam" id="PF00248">
    <property type="entry name" value="Aldo_ket_red"/>
    <property type="match status" value="1"/>
</dbReference>
<evidence type="ECO:0000313" key="8">
    <source>
        <dbReference type="EMBL" id="SCU95572.1"/>
    </source>
</evidence>
<dbReference type="CDD" id="cd19120">
    <property type="entry name" value="AKR_AKR3C2-3"/>
    <property type="match status" value="1"/>
</dbReference>
<dbReference type="EMBL" id="LT598457">
    <property type="protein sequence ID" value="SCU95572.1"/>
    <property type="molecule type" value="Genomic_DNA"/>
</dbReference>
<dbReference type="PROSITE" id="PS00062">
    <property type="entry name" value="ALDOKETO_REDUCTASE_2"/>
    <property type="match status" value="1"/>
</dbReference>
<dbReference type="FunFam" id="3.20.20.100:FF:000002">
    <property type="entry name" value="2,5-diketo-D-gluconic acid reductase A"/>
    <property type="match status" value="1"/>
</dbReference>
<gene>
    <name evidence="8" type="ORF">LADA_0G16314G</name>
</gene>
<dbReference type="GO" id="GO:0016616">
    <property type="term" value="F:oxidoreductase activity, acting on the CH-OH group of donors, NAD or NADP as acceptor"/>
    <property type="evidence" value="ECO:0007669"/>
    <property type="project" value="UniProtKB-ARBA"/>
</dbReference>
<comment type="similarity">
    <text evidence="1">Belongs to the aldo/keto reductase family.</text>
</comment>
<protein>
    <submittedName>
        <fullName evidence="8">LADA_0G16314g1_1</fullName>
    </submittedName>
</protein>
<dbReference type="PRINTS" id="PR00069">
    <property type="entry name" value="ALDKETRDTASE"/>
</dbReference>
<dbReference type="PANTHER" id="PTHR43827:SF3">
    <property type="entry name" value="NADP-DEPENDENT OXIDOREDUCTASE DOMAIN-CONTAINING PROTEIN"/>
    <property type="match status" value="1"/>
</dbReference>
<dbReference type="InterPro" id="IPR020471">
    <property type="entry name" value="AKR"/>
</dbReference>
<keyword evidence="3" id="KW-0560">Oxidoreductase</keyword>
<name>A0A1G4JWS8_9SACH</name>
<dbReference type="GO" id="GO:0016652">
    <property type="term" value="F:oxidoreductase activity, acting on NAD(P)H as acceptor"/>
    <property type="evidence" value="ECO:0007669"/>
    <property type="project" value="InterPro"/>
</dbReference>
<feature type="site" description="Lowers pKa of active site Tyr" evidence="6">
    <location>
        <position position="91"/>
    </location>
</feature>
<evidence type="ECO:0000259" key="7">
    <source>
        <dbReference type="Pfam" id="PF00248"/>
    </source>
</evidence>
<evidence type="ECO:0000256" key="1">
    <source>
        <dbReference type="ARBA" id="ARBA00007905"/>
    </source>
</evidence>
<sequence length="312" mass="35123">MTLTIPTTRLAGSGDELPVIGFGSGTKWRVAKASGDKKDQYIDELAEQVTSAIENGFNHIDAAEAYKTHEEVGSGIRKSGVARDQVFLTDKYTPWSWAWRKGTGPLESLTLALEKMQLDYVDLYLVHTPGVTHETAGIDLKEAWRQMEVIYERGLAKNIGVSNFDVESLELIKSVGKYQPVVNQIEFHPYMQQQSPGIIKYCRENNIVLEGYSPLTPLKAKPGPLDDVLPGIAKKYGKSELEVLLRWVIQNEVVAITTSAKVERIRESLNIFDFELSKEDFALITQVGRGKKFRNFMVDLYSPFDDVLYKDL</sequence>
<dbReference type="InterPro" id="IPR036812">
    <property type="entry name" value="NAD(P)_OxRdtase_dom_sf"/>
</dbReference>
<feature type="domain" description="NADP-dependent oxidoreductase" evidence="7">
    <location>
        <begin position="43"/>
        <end position="287"/>
    </location>
</feature>
<dbReference type="Proteomes" id="UP000190274">
    <property type="component" value="Chromosome G"/>
</dbReference>
<dbReference type="PIRSF" id="PIRSF000097">
    <property type="entry name" value="AKR"/>
    <property type="match status" value="1"/>
</dbReference>
<evidence type="ECO:0000313" key="9">
    <source>
        <dbReference type="Proteomes" id="UP000190274"/>
    </source>
</evidence>
<dbReference type="InterPro" id="IPR044494">
    <property type="entry name" value="AKR3C2/3"/>
</dbReference>
<evidence type="ECO:0000256" key="3">
    <source>
        <dbReference type="ARBA" id="ARBA00023002"/>
    </source>
</evidence>
<dbReference type="OrthoDB" id="416253at2759"/>
<proteinExistence type="inferred from homology"/>
<dbReference type="AlphaFoldDB" id="A0A1G4JWS8"/>
<accession>A0A1G4JWS8</accession>
<dbReference type="InterPro" id="IPR018170">
    <property type="entry name" value="Aldo/ket_reductase_CS"/>
</dbReference>
<evidence type="ECO:0000256" key="4">
    <source>
        <dbReference type="PIRSR" id="PIRSR000097-1"/>
    </source>
</evidence>
<dbReference type="PANTHER" id="PTHR43827">
    <property type="entry name" value="2,5-DIKETO-D-GLUCONIC ACID REDUCTASE"/>
    <property type="match status" value="1"/>
</dbReference>
<evidence type="ECO:0000256" key="2">
    <source>
        <dbReference type="ARBA" id="ARBA00022857"/>
    </source>
</evidence>
<evidence type="ECO:0000256" key="5">
    <source>
        <dbReference type="PIRSR" id="PIRSR000097-2"/>
    </source>
</evidence>
<reference evidence="9" key="1">
    <citation type="submission" date="2016-03" db="EMBL/GenBank/DDBJ databases">
        <authorList>
            <person name="Devillers H."/>
        </authorList>
    </citation>
    <scope>NUCLEOTIDE SEQUENCE [LARGE SCALE GENOMIC DNA]</scope>
</reference>